<reference evidence="2" key="1">
    <citation type="submission" date="2022-08" db="EMBL/GenBank/DDBJ databases">
        <authorList>
            <person name="Marques A."/>
        </authorList>
    </citation>
    <scope>NUCLEOTIDE SEQUENCE</scope>
    <source>
        <strain evidence="2">RhyPub2mFocal</strain>
        <tissue evidence="2">Leaves</tissue>
    </source>
</reference>
<keyword evidence="3" id="KW-1185">Reference proteome</keyword>
<name>A0AAV8CGE8_9POAL</name>
<feature type="domain" description="KIB1-4 beta-propeller" evidence="1">
    <location>
        <begin position="81"/>
        <end position="225"/>
    </location>
</feature>
<comment type="caution">
    <text evidence="2">The sequence shown here is derived from an EMBL/GenBank/DDBJ whole genome shotgun (WGS) entry which is preliminary data.</text>
</comment>
<dbReference type="PANTHER" id="PTHR44259">
    <property type="entry name" value="OS07G0183000 PROTEIN-RELATED"/>
    <property type="match status" value="1"/>
</dbReference>
<accession>A0AAV8CGE8</accession>
<evidence type="ECO:0000313" key="3">
    <source>
        <dbReference type="Proteomes" id="UP001140206"/>
    </source>
</evidence>
<sequence length="242" mass="27455">MGKLRLQRDWAALPEELVTIIGEKVTTNTAYIISGWFVRPGAEPSHPTPAISLPNPPGSCSLVTEKALNLISMTPFSPNPHRFRCPYMRGKYICGSSHGWLLLEHDYGISLFNPITQSSIDLPSFYVPQSVPIPPRLPGWKFIISRNVKKATLSHNPSNDCCVVAAQFIAMSKWELAFCRIGDTHWTGLLPRDMHQQMLLDFGCHKNMVYTVNRKMEVSVYDLNDLSLRTFPSKISYNRRYD</sequence>
<gene>
    <name evidence="2" type="ORF">LUZ62_088290</name>
</gene>
<dbReference type="Proteomes" id="UP001140206">
    <property type="component" value="Chromosome 5"/>
</dbReference>
<organism evidence="2 3">
    <name type="scientific">Rhynchospora pubera</name>
    <dbReference type="NCBI Taxonomy" id="906938"/>
    <lineage>
        <taxon>Eukaryota</taxon>
        <taxon>Viridiplantae</taxon>
        <taxon>Streptophyta</taxon>
        <taxon>Embryophyta</taxon>
        <taxon>Tracheophyta</taxon>
        <taxon>Spermatophyta</taxon>
        <taxon>Magnoliopsida</taxon>
        <taxon>Liliopsida</taxon>
        <taxon>Poales</taxon>
        <taxon>Cyperaceae</taxon>
        <taxon>Cyperoideae</taxon>
        <taxon>Rhynchosporeae</taxon>
        <taxon>Rhynchospora</taxon>
    </lineage>
</organism>
<dbReference type="InterPro" id="IPR005174">
    <property type="entry name" value="KIB1-4_b-propeller"/>
</dbReference>
<dbReference type="InterPro" id="IPR050942">
    <property type="entry name" value="F-box_BR-signaling"/>
</dbReference>
<dbReference type="Pfam" id="PF03478">
    <property type="entry name" value="Beta-prop_KIB1-4"/>
    <property type="match status" value="1"/>
</dbReference>
<dbReference type="AlphaFoldDB" id="A0AAV8CGE8"/>
<dbReference type="EMBL" id="JAMFTS010000005">
    <property type="protein sequence ID" value="KAJ4753885.1"/>
    <property type="molecule type" value="Genomic_DNA"/>
</dbReference>
<proteinExistence type="predicted"/>
<evidence type="ECO:0000259" key="1">
    <source>
        <dbReference type="Pfam" id="PF03478"/>
    </source>
</evidence>
<protein>
    <recommendedName>
        <fullName evidence="1">KIB1-4 beta-propeller domain-containing protein</fullName>
    </recommendedName>
</protein>
<evidence type="ECO:0000313" key="2">
    <source>
        <dbReference type="EMBL" id="KAJ4753885.1"/>
    </source>
</evidence>